<evidence type="ECO:0008006" key="3">
    <source>
        <dbReference type="Google" id="ProtNLM"/>
    </source>
</evidence>
<name>A0AAV5BQX8_ELECO</name>
<dbReference type="EMBL" id="BQKI01000002">
    <property type="protein sequence ID" value="GJM88013.1"/>
    <property type="molecule type" value="Genomic_DNA"/>
</dbReference>
<dbReference type="Proteomes" id="UP001054889">
    <property type="component" value="Unassembled WGS sequence"/>
</dbReference>
<evidence type="ECO:0000313" key="1">
    <source>
        <dbReference type="EMBL" id="GJM88013.1"/>
    </source>
</evidence>
<keyword evidence="2" id="KW-1185">Reference proteome</keyword>
<reference evidence="1" key="2">
    <citation type="submission" date="2021-12" db="EMBL/GenBank/DDBJ databases">
        <title>Resequencing data analysis of finger millet.</title>
        <authorList>
            <person name="Hatakeyama M."/>
            <person name="Aluri S."/>
            <person name="Balachadran M.T."/>
            <person name="Sivarajan S.R."/>
            <person name="Poveda L."/>
            <person name="Shimizu-Inatsugi R."/>
            <person name="Schlapbach R."/>
            <person name="Sreeman S.M."/>
            <person name="Shimizu K.K."/>
        </authorList>
    </citation>
    <scope>NUCLEOTIDE SEQUENCE</scope>
</reference>
<gene>
    <name evidence="1" type="primary">ga04028</name>
    <name evidence="1" type="ORF">PR202_ga04028</name>
</gene>
<organism evidence="1 2">
    <name type="scientific">Eleusine coracana subsp. coracana</name>
    <dbReference type="NCBI Taxonomy" id="191504"/>
    <lineage>
        <taxon>Eukaryota</taxon>
        <taxon>Viridiplantae</taxon>
        <taxon>Streptophyta</taxon>
        <taxon>Embryophyta</taxon>
        <taxon>Tracheophyta</taxon>
        <taxon>Spermatophyta</taxon>
        <taxon>Magnoliopsida</taxon>
        <taxon>Liliopsida</taxon>
        <taxon>Poales</taxon>
        <taxon>Poaceae</taxon>
        <taxon>PACMAD clade</taxon>
        <taxon>Chloridoideae</taxon>
        <taxon>Cynodonteae</taxon>
        <taxon>Eleusininae</taxon>
        <taxon>Eleusine</taxon>
    </lineage>
</organism>
<evidence type="ECO:0000313" key="2">
    <source>
        <dbReference type="Proteomes" id="UP001054889"/>
    </source>
</evidence>
<dbReference type="AlphaFoldDB" id="A0AAV5BQX8"/>
<reference evidence="1" key="1">
    <citation type="journal article" date="2018" name="DNA Res.">
        <title>Multiple hybrid de novo genome assembly of finger millet, an orphan allotetraploid crop.</title>
        <authorList>
            <person name="Hatakeyama M."/>
            <person name="Aluri S."/>
            <person name="Balachadran M.T."/>
            <person name="Sivarajan S.R."/>
            <person name="Patrignani A."/>
            <person name="Gruter S."/>
            <person name="Poveda L."/>
            <person name="Shimizu-Inatsugi R."/>
            <person name="Baeten J."/>
            <person name="Francoijs K.J."/>
            <person name="Nataraja K.N."/>
            <person name="Reddy Y.A.N."/>
            <person name="Phadnis S."/>
            <person name="Ravikumar R.L."/>
            <person name="Schlapbach R."/>
            <person name="Sreeman S.M."/>
            <person name="Shimizu K.K."/>
        </authorList>
    </citation>
    <scope>NUCLEOTIDE SEQUENCE</scope>
</reference>
<protein>
    <recommendedName>
        <fullName evidence="3">F-box domain-containing protein</fullName>
    </recommendedName>
</protein>
<proteinExistence type="predicted"/>
<accession>A0AAV5BQX8</accession>
<sequence length="211" mass="22962">MDQPPTSDAADWSKLPADVLTTVLCCLEFPDVFSSTAGPVVSLPGQGVGPGWRHAKAPREHGCREMDFILVSTRPDSRGTCGCTARPEKWLPRCKARKRGKARVTARLFAPSRGILRALYLTASRPPASLPPFSPTRGVAVSPLDLLPHSLSVSISDRRKVWTRFGGAFGLIWTWVRVGLKLKASVLCNAPILDSVVTKTDPFPLVLSYVM</sequence>
<comment type="caution">
    <text evidence="1">The sequence shown here is derived from an EMBL/GenBank/DDBJ whole genome shotgun (WGS) entry which is preliminary data.</text>
</comment>